<name>A0A1J9QFA4_9EURO</name>
<evidence type="ECO:0000313" key="5">
    <source>
        <dbReference type="Proteomes" id="UP000242791"/>
    </source>
</evidence>
<dbReference type="SUPFAM" id="SSF48065">
    <property type="entry name" value="DBL homology domain (DH-domain)"/>
    <property type="match status" value="1"/>
</dbReference>
<dbReference type="VEuPathDB" id="FungiDB:ACJ73_01446"/>
<dbReference type="PROSITE" id="PS50010">
    <property type="entry name" value="DH_2"/>
    <property type="match status" value="1"/>
</dbReference>
<dbReference type="EMBL" id="LGTZ01000132">
    <property type="protein sequence ID" value="OJD27160.1"/>
    <property type="molecule type" value="Genomic_DNA"/>
</dbReference>
<dbReference type="GO" id="GO:0005085">
    <property type="term" value="F:guanyl-nucleotide exchange factor activity"/>
    <property type="evidence" value="ECO:0007669"/>
    <property type="project" value="InterPro"/>
</dbReference>
<feature type="compositionally biased region" description="Polar residues" evidence="2">
    <location>
        <begin position="1239"/>
        <end position="1256"/>
    </location>
</feature>
<dbReference type="STRING" id="1658174.A0A1J9QFA4"/>
<dbReference type="GO" id="GO:0032955">
    <property type="term" value="P:regulation of division septum assembly"/>
    <property type="evidence" value="ECO:0007669"/>
    <property type="project" value="TreeGrafter"/>
</dbReference>
<keyword evidence="5" id="KW-1185">Reference proteome</keyword>
<feature type="coiled-coil region" evidence="1">
    <location>
        <begin position="1462"/>
        <end position="1534"/>
    </location>
</feature>
<accession>A0A1J9QFA4</accession>
<dbReference type="InterPro" id="IPR051492">
    <property type="entry name" value="Dynamin-Rho_GEF"/>
</dbReference>
<dbReference type="InterPro" id="IPR000219">
    <property type="entry name" value="DH_dom"/>
</dbReference>
<feature type="region of interest" description="Disordered" evidence="2">
    <location>
        <begin position="1394"/>
        <end position="1418"/>
    </location>
</feature>
<dbReference type="Pfam" id="PF00621">
    <property type="entry name" value="RhoGEF"/>
    <property type="match status" value="1"/>
</dbReference>
<keyword evidence="1" id="KW-0175">Coiled coil</keyword>
<dbReference type="Proteomes" id="UP000242791">
    <property type="component" value="Unassembled WGS sequence"/>
</dbReference>
<feature type="region of interest" description="Disordered" evidence="2">
    <location>
        <begin position="176"/>
        <end position="197"/>
    </location>
</feature>
<comment type="caution">
    <text evidence="4">The sequence shown here is derived from an EMBL/GenBank/DDBJ whole genome shotgun (WGS) entry which is preliminary data.</text>
</comment>
<dbReference type="Gene3D" id="1.20.900.10">
    <property type="entry name" value="Dbl homology (DH) domain"/>
    <property type="match status" value="1"/>
</dbReference>
<feature type="domain" description="DH" evidence="3">
    <location>
        <begin position="243"/>
        <end position="461"/>
    </location>
</feature>
<dbReference type="PANTHER" id="PTHR22834:SF21">
    <property type="entry name" value="GUANYL NUCLEOTIDE EXCHANGE FACTOR, PUTATIVE (AFU_ORTHOLOGUE AFUA_5G11890)-RELATED"/>
    <property type="match status" value="1"/>
</dbReference>
<feature type="compositionally biased region" description="Polar residues" evidence="2">
    <location>
        <begin position="1335"/>
        <end position="1350"/>
    </location>
</feature>
<reference evidence="4 5" key="1">
    <citation type="submission" date="2015-08" db="EMBL/GenBank/DDBJ databases">
        <title>Emmonsia species relationships and genome sequence.</title>
        <authorList>
            <person name="Cuomo C.A."/>
            <person name="Schwartz I.S."/>
            <person name="Kenyon C."/>
            <person name="De Hoog G.S."/>
            <person name="Govender N.P."/>
            <person name="Botha A."/>
            <person name="Moreno L."/>
            <person name="De Vries M."/>
            <person name="Munoz J.F."/>
            <person name="Stielow J.B."/>
        </authorList>
    </citation>
    <scope>NUCLEOTIDE SEQUENCE [LARGE SCALE GENOMIC DNA]</scope>
    <source>
        <strain evidence="4 5">EI222</strain>
    </source>
</reference>
<organism evidence="4 5">
    <name type="scientific">Blastomyces percursus</name>
    <dbReference type="NCBI Taxonomy" id="1658174"/>
    <lineage>
        <taxon>Eukaryota</taxon>
        <taxon>Fungi</taxon>
        <taxon>Dikarya</taxon>
        <taxon>Ascomycota</taxon>
        <taxon>Pezizomycotina</taxon>
        <taxon>Eurotiomycetes</taxon>
        <taxon>Eurotiomycetidae</taxon>
        <taxon>Onygenales</taxon>
        <taxon>Ajellomycetaceae</taxon>
        <taxon>Blastomyces</taxon>
    </lineage>
</organism>
<dbReference type="PANTHER" id="PTHR22834">
    <property type="entry name" value="NUCLEAR FUSION PROTEIN FUS2"/>
    <property type="match status" value="1"/>
</dbReference>
<protein>
    <recommendedName>
        <fullName evidence="3">DH domain-containing protein</fullName>
    </recommendedName>
</protein>
<evidence type="ECO:0000313" key="4">
    <source>
        <dbReference type="EMBL" id="OJD27160.1"/>
    </source>
</evidence>
<feature type="region of interest" description="Disordered" evidence="2">
    <location>
        <begin position="1164"/>
        <end position="1203"/>
    </location>
</feature>
<evidence type="ECO:0000256" key="2">
    <source>
        <dbReference type="SAM" id="MobiDB-lite"/>
    </source>
</evidence>
<dbReference type="InterPro" id="IPR057454">
    <property type="entry name" value="Bud3_C"/>
</dbReference>
<dbReference type="GO" id="GO:0031991">
    <property type="term" value="P:regulation of actomyosin contractile ring contraction"/>
    <property type="evidence" value="ECO:0007669"/>
    <property type="project" value="TreeGrafter"/>
</dbReference>
<dbReference type="GO" id="GO:0005737">
    <property type="term" value="C:cytoplasm"/>
    <property type="evidence" value="ECO:0007669"/>
    <property type="project" value="TreeGrafter"/>
</dbReference>
<dbReference type="Pfam" id="PF25351">
    <property type="entry name" value="PH_BUD3_C"/>
    <property type="match status" value="1"/>
</dbReference>
<evidence type="ECO:0000259" key="3">
    <source>
        <dbReference type="PROSITE" id="PS50010"/>
    </source>
</evidence>
<gene>
    <name evidence="4" type="ORF">ACJ73_01446</name>
</gene>
<sequence length="1548" mass="170034">MASVSASIAGLPLEQLTLYHAVDPILSSVLIFHGPVITANSTVRSSRFQAHIIAPGGVLSYPRITISPAGPLYAAVNHLPRDKQGDEVYRGLAVCLLKYFGDLSEPVRYVLLGTARSGNLSARLPNAFDEFHAAELADKMVKVEDPTDAIRDLRDAYNDRILPWIDVDLVLPHGSIATSNGSRNSDGDIDESHEGSTQYGKYTRLVEHLGEPVFLPTSKLRRAPSQPINASKSKLFSATQKETLRLAMCEAVDTEERYVGKMYDLVHNIIQKFSQKAADKPPTSTSPDETALKQLFPPCLNEILEVNMGFLGEIREILEQTEKDALEDLSGDTHIDSSSFRRDTTGRRSDPIGIIKFAQALLEWFPKFSQPYGDYMHTHHGFSQTLSSFLNDNQSSFSKRVYETGEQKMRSVLMEPVQRLPRYSLLIDAMTSALPSVHPAVKTLLKARDIITEICSLDSHSAKDNSRDLKRLQSLIEDFPAASLPSGRLIAAVDFYDLPPPYQLCSPEESLESGILLLYGDYLILLSKAFESRMTARGLYAELDKPPIAPTDQEPVIFELKFLQALRITNIRCTQSVCGRILYLTPAGNSVQNERSRSVSAMHALELLSTYEGKAGRLIEELTKARIEGRFPEEYRERKKWCLRSFKGGSSNLGVLISVFEDEPKDAGGQNPSSTVKLIFDGTNAIRSKELSRPGVEVVASISMSSNDMYKMEIESVVGVSSVDFFAAAEFTSILSNRLNNVLRPLHQPENPILTSAILNTNFNIIRAVSSYILEHAKSGRGFRPPSPSKLLSNFWNGSPKCSLPPPKSLLPAPVLREIPQILPPALDRSNSLAIRPASGNSSTLVGVKSGESTPDMFKSLEETFAAYVIAIRSRSGNIVGRILRGRRQADLATINELYNALLEDAGKIQLAAESPVDVLFVAFETFMVNAWNEHIGPIISLDAWEVIQSKFDSMFPGDFEVFFHHFLTEMSPQNRRALTALVKLLAELLDASGNDGDRGALTATFSEILTDRGNAMEHISLLDRLVEDFDRLFDESGTLDGPMEGTLLNDQMTPLTRTQSVSTGSTNHGSISSNTSSFRKRFGFGSARDRGKSDSEGKVSSIIRTLSKSKAHGEADSQPSSFSKASLFRSRSIDTDSRLASLLRPVSRERLLAHGIFSASAEDQSLRPNSAHSNAPTLASIGEDPATDKPVTVRKKRRSSLSDLKALPATNVAALLPPIDLRRPLTPTSPPNAKASPEGSNPQQQSRPASRSGPQTPKRAAPANPSPSRPLVSSSKENAPPTPRNMLGERAANRKPNSAIPLQISPKRRSEGLSYIPSPRNTFLKDRVVLSGPSDMNNGRPQSSSSIQRTPKLRMQNPQKLRERLQNEKKAIANAESAIKTEISSLADEISNPRLSPVRRRPGTPKALASPPSTLGSTATLHNRAHSLESKVNTLLSELSSRTTILEKDIEDSLLVSERRAKKLDELYREASAENNALYERFNVELGKVTKEVRLGAGEEALKSQLKDALGEVARVKKENLRLKREIGGLKAQQLDSVNGDVLKGEE</sequence>
<evidence type="ECO:0000256" key="1">
    <source>
        <dbReference type="SAM" id="Coils"/>
    </source>
</evidence>
<dbReference type="InterPro" id="IPR035899">
    <property type="entry name" value="DBL_dom_sf"/>
</dbReference>
<dbReference type="SMART" id="SM00325">
    <property type="entry name" value="RhoGEF"/>
    <property type="match status" value="1"/>
</dbReference>
<feature type="compositionally biased region" description="Polar residues" evidence="2">
    <location>
        <begin position="1164"/>
        <end position="1178"/>
    </location>
</feature>
<feature type="region of interest" description="Disordered" evidence="2">
    <location>
        <begin position="1219"/>
        <end position="1358"/>
    </location>
</feature>
<dbReference type="OrthoDB" id="4066896at2759"/>
<proteinExistence type="predicted"/>